<keyword evidence="2" id="KW-1133">Transmembrane helix</keyword>
<dbReference type="PROSITE" id="PS50110">
    <property type="entry name" value="RESPONSE_REGULATORY"/>
    <property type="match status" value="1"/>
</dbReference>
<dbReference type="GO" id="GO:0003677">
    <property type="term" value="F:DNA binding"/>
    <property type="evidence" value="ECO:0007669"/>
    <property type="project" value="InterPro"/>
</dbReference>
<evidence type="ECO:0000259" key="4">
    <source>
        <dbReference type="PROSITE" id="PS50930"/>
    </source>
</evidence>
<evidence type="ECO:0000256" key="2">
    <source>
        <dbReference type="SAM" id="Phobius"/>
    </source>
</evidence>
<dbReference type="InterPro" id="IPR001789">
    <property type="entry name" value="Sig_transdc_resp-reg_receiver"/>
</dbReference>
<evidence type="ECO:0000313" key="5">
    <source>
        <dbReference type="EMBL" id="AYL99130.1"/>
    </source>
</evidence>
<dbReference type="InterPro" id="IPR011006">
    <property type="entry name" value="CheY-like_superfamily"/>
</dbReference>
<evidence type="ECO:0000259" key="3">
    <source>
        <dbReference type="PROSITE" id="PS50110"/>
    </source>
</evidence>
<dbReference type="SMART" id="SM00850">
    <property type="entry name" value="LytTR"/>
    <property type="match status" value="1"/>
</dbReference>
<dbReference type="Pfam" id="PF00072">
    <property type="entry name" value="Response_reg"/>
    <property type="match status" value="1"/>
</dbReference>
<dbReference type="SMART" id="SM00448">
    <property type="entry name" value="REC"/>
    <property type="match status" value="1"/>
</dbReference>
<dbReference type="OrthoDB" id="9787344at2"/>
<protein>
    <submittedName>
        <fullName evidence="5">Response regulator</fullName>
    </submittedName>
</protein>
<dbReference type="PROSITE" id="PS50930">
    <property type="entry name" value="HTH_LYTTR"/>
    <property type="match status" value="1"/>
</dbReference>
<feature type="domain" description="Response regulatory" evidence="3">
    <location>
        <begin position="93"/>
        <end position="209"/>
    </location>
</feature>
<reference evidence="5 6" key="1">
    <citation type="submission" date="2018-10" db="EMBL/GenBank/DDBJ databases">
        <title>Genome sequencing of Mucilaginibacter sp. HYN0043.</title>
        <authorList>
            <person name="Kim M."/>
            <person name="Yi H."/>
        </authorList>
    </citation>
    <scope>NUCLEOTIDE SEQUENCE [LARGE SCALE GENOMIC DNA]</scope>
    <source>
        <strain evidence="5 6">HYN0043</strain>
    </source>
</reference>
<dbReference type="InterPro" id="IPR046947">
    <property type="entry name" value="LytR-like"/>
</dbReference>
<keyword evidence="6" id="KW-1185">Reference proteome</keyword>
<keyword evidence="2" id="KW-0812">Transmembrane</keyword>
<sequence length="324" mass="35818">MVSVALFCAKTVAGPHIIAAAIATCLSFIFIVVEFYLPKTTNGNPNLGVGSTKCPFDQTESNFASAGSSPTASSVVGMDAERLYLSFMEQMLNCLVIDDDPEVNAYVCEMVEQTPFLRLAGSYDNAPAALNMLETGGIHLLILDINLPGIDGVTFAGTLKNMPGNAGPRVILISGSREYAVDGYKVDAIDYLVKPFSYEDFYRAAAKARGQALNTKPSSPNDFLFLKVERDLLKVNIHEITYLESFKDYVKVFTGEKMIVALSTLKALEDRLAGHRFMRVHRSFIVNLDKIDHIQNLTIRFGKTIIPVTEQYREAFTAAFREWL</sequence>
<dbReference type="SUPFAM" id="SSF52172">
    <property type="entry name" value="CheY-like"/>
    <property type="match status" value="1"/>
</dbReference>
<feature type="domain" description="HTH LytTR-type" evidence="4">
    <location>
        <begin position="224"/>
        <end position="295"/>
    </location>
</feature>
<evidence type="ECO:0000313" key="6">
    <source>
        <dbReference type="Proteomes" id="UP000270046"/>
    </source>
</evidence>
<proteinExistence type="predicted"/>
<dbReference type="Gene3D" id="3.40.50.2300">
    <property type="match status" value="1"/>
</dbReference>
<evidence type="ECO:0000256" key="1">
    <source>
        <dbReference type="PROSITE-ProRule" id="PRU00169"/>
    </source>
</evidence>
<dbReference type="PANTHER" id="PTHR37299:SF1">
    <property type="entry name" value="STAGE 0 SPORULATION PROTEIN A HOMOLOG"/>
    <property type="match status" value="1"/>
</dbReference>
<name>A0A494W051_9SPHI</name>
<organism evidence="5 6">
    <name type="scientific">Mucilaginibacter celer</name>
    <dbReference type="NCBI Taxonomy" id="2305508"/>
    <lineage>
        <taxon>Bacteria</taxon>
        <taxon>Pseudomonadati</taxon>
        <taxon>Bacteroidota</taxon>
        <taxon>Sphingobacteriia</taxon>
        <taxon>Sphingobacteriales</taxon>
        <taxon>Sphingobacteriaceae</taxon>
        <taxon>Mucilaginibacter</taxon>
    </lineage>
</organism>
<dbReference type="Pfam" id="PF04397">
    <property type="entry name" value="LytTR"/>
    <property type="match status" value="1"/>
</dbReference>
<dbReference type="KEGG" id="muh:HYN43_029370"/>
<dbReference type="AlphaFoldDB" id="A0A494W051"/>
<accession>A0A494W051</accession>
<dbReference type="EMBL" id="CP032869">
    <property type="protein sequence ID" value="AYL99130.1"/>
    <property type="molecule type" value="Genomic_DNA"/>
</dbReference>
<feature type="transmembrane region" description="Helical" evidence="2">
    <location>
        <begin position="16"/>
        <end position="37"/>
    </location>
</feature>
<feature type="modified residue" description="4-aspartylphosphate" evidence="1">
    <location>
        <position position="144"/>
    </location>
</feature>
<dbReference type="Gene3D" id="2.40.50.1020">
    <property type="entry name" value="LytTr DNA-binding domain"/>
    <property type="match status" value="1"/>
</dbReference>
<gene>
    <name evidence="5" type="ORF">HYN43_029370</name>
</gene>
<dbReference type="PANTHER" id="PTHR37299">
    <property type="entry name" value="TRANSCRIPTIONAL REGULATOR-RELATED"/>
    <property type="match status" value="1"/>
</dbReference>
<dbReference type="InterPro" id="IPR007492">
    <property type="entry name" value="LytTR_DNA-bd_dom"/>
</dbReference>
<dbReference type="GO" id="GO:0000156">
    <property type="term" value="F:phosphorelay response regulator activity"/>
    <property type="evidence" value="ECO:0007669"/>
    <property type="project" value="InterPro"/>
</dbReference>
<keyword evidence="1" id="KW-0597">Phosphoprotein</keyword>
<dbReference type="Proteomes" id="UP000270046">
    <property type="component" value="Chromosome"/>
</dbReference>
<keyword evidence="2" id="KW-0472">Membrane</keyword>